<gene>
    <name evidence="1" type="ORF">PSYPI_49507</name>
</gene>
<protein>
    <submittedName>
        <fullName evidence="1">Uncharacterized protein</fullName>
    </submittedName>
</protein>
<evidence type="ECO:0000313" key="1">
    <source>
        <dbReference type="EMBL" id="EGH50033.1"/>
    </source>
</evidence>
<comment type="caution">
    <text evidence="1">The sequence shown here is derived from an EMBL/GenBank/DDBJ whole genome shotgun (WGS) entry which is preliminary data.</text>
</comment>
<proteinExistence type="predicted"/>
<keyword evidence="2" id="KW-1185">Reference proteome</keyword>
<evidence type="ECO:0000313" key="2">
    <source>
        <dbReference type="Proteomes" id="UP000004986"/>
    </source>
</evidence>
<dbReference type="AlphaFoldDB" id="F3GSI0"/>
<dbReference type="HOGENOM" id="CLU_3386574_0_0_6"/>
<dbReference type="EMBL" id="AEAI01005060">
    <property type="protein sequence ID" value="EGH50033.1"/>
    <property type="molecule type" value="Genomic_DNA"/>
</dbReference>
<sequence length="33" mass="3484">QALINEWKPDAIVVGLPLTTAIAIQDIPEGLAI</sequence>
<feature type="non-terminal residue" evidence="1">
    <location>
        <position position="1"/>
    </location>
</feature>
<feature type="non-terminal residue" evidence="1">
    <location>
        <position position="33"/>
    </location>
</feature>
<reference evidence="1 2" key="1">
    <citation type="journal article" date="2011" name="PLoS Pathog.">
        <title>Dynamic evolution of pathogenicity revealed by sequencing and comparative genomics of 19 Pseudomonas syringae isolates.</title>
        <authorList>
            <person name="Baltrus D.A."/>
            <person name="Nishimura M.T."/>
            <person name="Romanchuk A."/>
            <person name="Chang J.H."/>
            <person name="Mukhtar M.S."/>
            <person name="Cherkis K."/>
            <person name="Roach J."/>
            <person name="Grant S.R."/>
            <person name="Jones C.D."/>
            <person name="Dangl J.L."/>
        </authorList>
    </citation>
    <scope>NUCLEOTIDE SEQUENCE [LARGE SCALE GENOMIC DNA]</scope>
    <source>
        <strain evidence="1 2">1704B</strain>
    </source>
</reference>
<organism evidence="1 2">
    <name type="scientific">Pseudomonas syringae pv. pisi str. 1704B</name>
    <dbReference type="NCBI Taxonomy" id="629263"/>
    <lineage>
        <taxon>Bacteria</taxon>
        <taxon>Pseudomonadati</taxon>
        <taxon>Pseudomonadota</taxon>
        <taxon>Gammaproteobacteria</taxon>
        <taxon>Pseudomonadales</taxon>
        <taxon>Pseudomonadaceae</taxon>
        <taxon>Pseudomonas</taxon>
        <taxon>Pseudomonas syringae</taxon>
    </lineage>
</organism>
<dbReference type="Proteomes" id="UP000004986">
    <property type="component" value="Unassembled WGS sequence"/>
</dbReference>
<accession>F3GSI0</accession>
<name>F3GSI0_PSESJ</name>